<organism evidence="13 14">
    <name type="scientific">Discina gigas</name>
    <dbReference type="NCBI Taxonomy" id="1032678"/>
    <lineage>
        <taxon>Eukaryota</taxon>
        <taxon>Fungi</taxon>
        <taxon>Dikarya</taxon>
        <taxon>Ascomycota</taxon>
        <taxon>Pezizomycotina</taxon>
        <taxon>Pezizomycetes</taxon>
        <taxon>Pezizales</taxon>
        <taxon>Discinaceae</taxon>
        <taxon>Discina</taxon>
    </lineage>
</organism>
<feature type="transmembrane region" description="Helical" evidence="12">
    <location>
        <begin position="559"/>
        <end position="578"/>
    </location>
</feature>
<evidence type="ECO:0000256" key="8">
    <source>
        <dbReference type="ARBA" id="ARBA00022824"/>
    </source>
</evidence>
<comment type="function">
    <text evidence="11">Mannosyltransferase involved in glycosylphosphatidylinositol-anchor biosynthesis. Transfers the third mannose to Man2-GlcN-acyl-PI during GPI precursor assembly.</text>
</comment>
<evidence type="ECO:0000313" key="14">
    <source>
        <dbReference type="Proteomes" id="UP001447188"/>
    </source>
</evidence>
<proteinExistence type="inferred from homology"/>
<keyword evidence="6" id="KW-0808">Transferase</keyword>
<evidence type="ECO:0000256" key="2">
    <source>
        <dbReference type="ARBA" id="ARBA00004687"/>
    </source>
</evidence>
<dbReference type="EC" id="2.4.1.-" evidence="12"/>
<dbReference type="Proteomes" id="UP001447188">
    <property type="component" value="Unassembled WGS sequence"/>
</dbReference>
<evidence type="ECO:0000256" key="1">
    <source>
        <dbReference type="ARBA" id="ARBA00004477"/>
    </source>
</evidence>
<keyword evidence="9 12" id="KW-1133">Transmembrane helix</keyword>
<dbReference type="Pfam" id="PF03901">
    <property type="entry name" value="Glyco_transf_22"/>
    <property type="match status" value="2"/>
</dbReference>
<comment type="caution">
    <text evidence="13">The sequence shown here is derived from an EMBL/GenBank/DDBJ whole genome shotgun (WGS) entry which is preliminary data.</text>
</comment>
<dbReference type="EMBL" id="JBBBZM010000106">
    <property type="protein sequence ID" value="KAL0634020.1"/>
    <property type="molecule type" value="Genomic_DNA"/>
</dbReference>
<evidence type="ECO:0000313" key="13">
    <source>
        <dbReference type="EMBL" id="KAL0634020.1"/>
    </source>
</evidence>
<evidence type="ECO:0000256" key="5">
    <source>
        <dbReference type="ARBA" id="ARBA00022676"/>
    </source>
</evidence>
<dbReference type="InterPro" id="IPR005599">
    <property type="entry name" value="GPI_mannosylTrfase"/>
</dbReference>
<comment type="similarity">
    <text evidence="3">Belongs to the glycosyltransferase 22 family. PIGB subfamily.</text>
</comment>
<evidence type="ECO:0000256" key="12">
    <source>
        <dbReference type="RuleBase" id="RU363075"/>
    </source>
</evidence>
<feature type="transmembrane region" description="Helical" evidence="12">
    <location>
        <begin position="172"/>
        <end position="195"/>
    </location>
</feature>
<name>A0ABR3GDM4_9PEZI</name>
<evidence type="ECO:0000256" key="9">
    <source>
        <dbReference type="ARBA" id="ARBA00022989"/>
    </source>
</evidence>
<protein>
    <recommendedName>
        <fullName evidence="12">Mannosyltransferase</fullName>
        <ecNumber evidence="12">2.4.1.-</ecNumber>
    </recommendedName>
</protein>
<keyword evidence="4" id="KW-0337">GPI-anchor biosynthesis</keyword>
<evidence type="ECO:0000256" key="4">
    <source>
        <dbReference type="ARBA" id="ARBA00022502"/>
    </source>
</evidence>
<comment type="subcellular location">
    <subcellularLocation>
        <location evidence="1 12">Endoplasmic reticulum membrane</location>
        <topology evidence="1 12">Multi-pass membrane protein</topology>
    </subcellularLocation>
</comment>
<feature type="transmembrane region" description="Helical" evidence="12">
    <location>
        <begin position="259"/>
        <end position="283"/>
    </location>
</feature>
<dbReference type="PANTHER" id="PTHR22760">
    <property type="entry name" value="GLYCOSYLTRANSFERASE"/>
    <property type="match status" value="1"/>
</dbReference>
<accession>A0ABR3GDM4</accession>
<reference evidence="13 14" key="1">
    <citation type="submission" date="2024-02" db="EMBL/GenBank/DDBJ databases">
        <title>Discinaceae phylogenomics.</title>
        <authorList>
            <person name="Dirks A.C."/>
            <person name="James T.Y."/>
        </authorList>
    </citation>
    <scope>NUCLEOTIDE SEQUENCE [LARGE SCALE GENOMIC DNA]</scope>
    <source>
        <strain evidence="13 14">ACD0624</strain>
    </source>
</reference>
<keyword evidence="5 12" id="KW-0328">Glycosyltransferase</keyword>
<evidence type="ECO:0000256" key="3">
    <source>
        <dbReference type="ARBA" id="ARBA00006065"/>
    </source>
</evidence>
<evidence type="ECO:0000256" key="11">
    <source>
        <dbReference type="ARBA" id="ARBA00024708"/>
    </source>
</evidence>
<keyword evidence="7 12" id="KW-0812">Transmembrane</keyword>
<dbReference type="PANTHER" id="PTHR22760:SF4">
    <property type="entry name" value="GPI MANNOSYLTRANSFERASE 3"/>
    <property type="match status" value="1"/>
</dbReference>
<evidence type="ECO:0000256" key="10">
    <source>
        <dbReference type="ARBA" id="ARBA00023136"/>
    </source>
</evidence>
<sequence>MSSAQSPTPRSKKRSFSSHSLIFFSILSFRIINALTVRTFFQPDEYFQSLEPAWRMIFGEAWLTWEWRNQLRSIAHPLIFAGVYKSANFVSELLGVTNTTRADILVIAPKIVQAVFAALGDYFTAKLAETSITVIALYYWPWNAATPSKEKSSKSRKSSESRIDRGELRLSLFLAAFACILRPTNVLIWSCLASFLMTRSSSRDRILLVIEAVVVGSTTLLFNAVVDHSYYGVWTFPPLKFLEFNVIQSLSTFYGSNPWHYYISQGLPLLLTSFLPLSLYALYVFFRAGSPSSTEGSEQGTAGFQLASTVALVTGIYSLISHKEVRFIYPLLPILHVLSAAAFENLKWSKKTKERLVLGMVLVNLPIAWYGSQVHQRGVIDVVDWLRETGMEVSNKQHWRSVGFLMPCHSTPWRSSVMGDGEMWALACEPPIGLTSEEKAVYLDETSQFYASPNDFLAKLLPPPPTIRAANFNPKKRMFESTTYQWPDRLIFFSALEPVLTDYLGNNGRYKECRRFFNSHIHDDPRRKGDVVVWFVVLLDVIIMVVCAVIVPLKQVREPLILTAAAFGILIALLFYSLSWDAELASVYFEQLTIAEAKALVAGVAAEGSENSSEQTVASRVVGITGVRLLDEESLWAIRTVEPWIRQVDGVLSPDPVLLRVRK</sequence>
<evidence type="ECO:0000256" key="6">
    <source>
        <dbReference type="ARBA" id="ARBA00022679"/>
    </source>
</evidence>
<evidence type="ECO:0000256" key="7">
    <source>
        <dbReference type="ARBA" id="ARBA00022692"/>
    </source>
</evidence>
<feature type="transmembrane region" description="Helical" evidence="12">
    <location>
        <begin position="531"/>
        <end position="553"/>
    </location>
</feature>
<comment type="pathway">
    <text evidence="2">Glycolipid biosynthesis; glycosylphosphatidylinositol-anchor biosynthesis.</text>
</comment>
<keyword evidence="14" id="KW-1185">Reference proteome</keyword>
<keyword evidence="8 12" id="KW-0256">Endoplasmic reticulum</keyword>
<feature type="transmembrane region" description="Helical" evidence="12">
    <location>
        <begin position="304"/>
        <end position="321"/>
    </location>
</feature>
<gene>
    <name evidence="13" type="primary">GPI10</name>
    <name evidence="13" type="ORF">Q9L58_007038</name>
</gene>
<keyword evidence="10 12" id="KW-0472">Membrane</keyword>
<feature type="transmembrane region" description="Helical" evidence="12">
    <location>
        <begin position="21"/>
        <end position="41"/>
    </location>
</feature>
<feature type="transmembrane region" description="Helical" evidence="12">
    <location>
        <begin position="207"/>
        <end position="226"/>
    </location>
</feature>